<sequence length="322" mass="32687">MRAAGGRTRAAGIAAGVLADVVFGDPRRGHPVALFGSAAAALERRTYRDARWAGVVHTAGLLAATGAIGFVAQGSRRGLRETAAVAAATYVAAGGTSLCRTGEQMVGLLTAGDVDGARALLPSLCGRDPAVLDAAGLTRAALESIAENTSDAQVGPLVWAALGGAPAVLMYRAVNTLDAMIGNRSPRYARFGWAAARADDLANLLAARFTGLCVVACAPVVGGSPAASLRAWCRDARGHPSPNAGVAEASFAGALGVRLGGPTQYAHELEIRPTLGDGRVPEVADLARAVRLSRTVQLLSAAVAIVAVSVAGRTGRRVSARR</sequence>
<keyword evidence="6 9" id="KW-0812">Transmembrane</keyword>
<evidence type="ECO:0000256" key="6">
    <source>
        <dbReference type="ARBA" id="ARBA00022692"/>
    </source>
</evidence>
<evidence type="ECO:0000256" key="9">
    <source>
        <dbReference type="HAMAP-Rule" id="MF_00024"/>
    </source>
</evidence>
<evidence type="ECO:0000256" key="2">
    <source>
        <dbReference type="ARBA" id="ARBA00004953"/>
    </source>
</evidence>
<dbReference type="PANTHER" id="PTHR34308">
    <property type="entry name" value="COBALAMIN BIOSYNTHESIS PROTEIN CBIB"/>
    <property type="match status" value="1"/>
</dbReference>
<comment type="function">
    <text evidence="9">Converts cobyric acid to cobinamide by the addition of aminopropanol on the F carboxylic group.</text>
</comment>
<comment type="similarity">
    <text evidence="3 9">Belongs to the CobD/CbiB family.</text>
</comment>
<dbReference type="AlphaFoldDB" id="A0A6N4VEL7"/>
<comment type="pathway">
    <text evidence="2 9">Cofactor biosynthesis; adenosylcobalamin biosynthesis.</text>
</comment>
<comment type="subcellular location">
    <subcellularLocation>
        <location evidence="1 9">Cell membrane</location>
        <topology evidence="1 9">Multi-pass membrane protein</topology>
    </subcellularLocation>
</comment>
<keyword evidence="11" id="KW-1185">Reference proteome</keyword>
<evidence type="ECO:0000256" key="3">
    <source>
        <dbReference type="ARBA" id="ARBA00006263"/>
    </source>
</evidence>
<keyword evidence="5 9" id="KW-0169">Cobalamin biosynthesis</keyword>
<gene>
    <name evidence="9 10" type="primary">cobD</name>
    <name evidence="10" type="ORF">MPOR_39150</name>
</gene>
<dbReference type="NCBIfam" id="NF002276">
    <property type="entry name" value="PRK01209.1-4"/>
    <property type="match status" value="1"/>
</dbReference>
<dbReference type="GO" id="GO:0048472">
    <property type="term" value="F:threonine-phosphate decarboxylase activity"/>
    <property type="evidence" value="ECO:0007669"/>
    <property type="project" value="InterPro"/>
</dbReference>
<dbReference type="InterPro" id="IPR004485">
    <property type="entry name" value="Cobalamin_biosynth_CobD/CbiB"/>
</dbReference>
<dbReference type="Pfam" id="PF03186">
    <property type="entry name" value="CobD_Cbib"/>
    <property type="match status" value="1"/>
</dbReference>
<protein>
    <recommendedName>
        <fullName evidence="9">Cobalamin biosynthesis protein CobD</fullName>
    </recommendedName>
</protein>
<evidence type="ECO:0000313" key="11">
    <source>
        <dbReference type="Proteomes" id="UP000466785"/>
    </source>
</evidence>
<evidence type="ECO:0000256" key="5">
    <source>
        <dbReference type="ARBA" id="ARBA00022573"/>
    </source>
</evidence>
<dbReference type="EMBL" id="AP022570">
    <property type="protein sequence ID" value="BBX52889.1"/>
    <property type="molecule type" value="Genomic_DNA"/>
</dbReference>
<reference evidence="10 11" key="1">
    <citation type="journal article" date="2019" name="Emerg. Microbes Infect.">
        <title>Comprehensive subspecies identification of 175 nontuberculous mycobacteria species based on 7547 genomic profiles.</title>
        <authorList>
            <person name="Matsumoto Y."/>
            <person name="Kinjo T."/>
            <person name="Motooka D."/>
            <person name="Nabeya D."/>
            <person name="Jung N."/>
            <person name="Uechi K."/>
            <person name="Horii T."/>
            <person name="Iida T."/>
            <person name="Fujita J."/>
            <person name="Nakamura S."/>
        </authorList>
    </citation>
    <scope>NUCLEOTIDE SEQUENCE [LARGE SCALE GENOMIC DNA]</scope>
    <source>
        <strain evidence="10 11">JCM 12603</strain>
    </source>
</reference>
<accession>A0A6N4VEL7</accession>
<organism evidence="10 11">
    <name type="scientific">Mycolicibacterium poriferae</name>
    <dbReference type="NCBI Taxonomy" id="39694"/>
    <lineage>
        <taxon>Bacteria</taxon>
        <taxon>Bacillati</taxon>
        <taxon>Actinomycetota</taxon>
        <taxon>Actinomycetes</taxon>
        <taxon>Mycobacteriales</taxon>
        <taxon>Mycobacteriaceae</taxon>
        <taxon>Mycolicibacterium</taxon>
    </lineage>
</organism>
<evidence type="ECO:0000313" key="10">
    <source>
        <dbReference type="EMBL" id="BBX52889.1"/>
    </source>
</evidence>
<keyword evidence="7 9" id="KW-1133">Transmembrane helix</keyword>
<dbReference type="KEGG" id="mpof:MPOR_39150"/>
<dbReference type="GO" id="GO:0005886">
    <property type="term" value="C:plasma membrane"/>
    <property type="evidence" value="ECO:0007669"/>
    <property type="project" value="UniProtKB-SubCell"/>
</dbReference>
<evidence type="ECO:0000256" key="4">
    <source>
        <dbReference type="ARBA" id="ARBA00022475"/>
    </source>
</evidence>
<dbReference type="Proteomes" id="UP000466785">
    <property type="component" value="Chromosome"/>
</dbReference>
<keyword evidence="4 9" id="KW-1003">Cell membrane</keyword>
<dbReference type="HAMAP" id="MF_00024">
    <property type="entry name" value="CobD_CbiB"/>
    <property type="match status" value="1"/>
</dbReference>
<dbReference type="GO" id="GO:0015420">
    <property type="term" value="F:ABC-type vitamin B12 transporter activity"/>
    <property type="evidence" value="ECO:0007669"/>
    <property type="project" value="UniProtKB-UniRule"/>
</dbReference>
<evidence type="ECO:0000256" key="7">
    <source>
        <dbReference type="ARBA" id="ARBA00022989"/>
    </source>
</evidence>
<evidence type="ECO:0000256" key="1">
    <source>
        <dbReference type="ARBA" id="ARBA00004651"/>
    </source>
</evidence>
<keyword evidence="8 9" id="KW-0472">Membrane</keyword>
<evidence type="ECO:0000256" key="8">
    <source>
        <dbReference type="ARBA" id="ARBA00023136"/>
    </source>
</evidence>
<dbReference type="RefSeq" id="WP_163676635.1">
    <property type="nucleotide sequence ID" value="NZ_AP022570.1"/>
</dbReference>
<dbReference type="PANTHER" id="PTHR34308:SF1">
    <property type="entry name" value="COBALAMIN BIOSYNTHESIS PROTEIN CBIB"/>
    <property type="match status" value="1"/>
</dbReference>
<dbReference type="GO" id="GO:0009236">
    <property type="term" value="P:cobalamin biosynthetic process"/>
    <property type="evidence" value="ECO:0007669"/>
    <property type="project" value="UniProtKB-UniRule"/>
</dbReference>
<dbReference type="UniPathway" id="UPA00148"/>
<proteinExistence type="inferred from homology"/>
<name>A0A6N4VEL7_9MYCO</name>